<protein>
    <submittedName>
        <fullName evidence="7">RNA polymerase sigma-70 factor</fullName>
    </submittedName>
</protein>
<dbReference type="SUPFAM" id="SSF88659">
    <property type="entry name" value="Sigma3 and sigma4 domains of RNA polymerase sigma factors"/>
    <property type="match status" value="1"/>
</dbReference>
<dbReference type="Pfam" id="PF08281">
    <property type="entry name" value="Sigma70_r4_2"/>
    <property type="match status" value="1"/>
</dbReference>
<dbReference type="InterPro" id="IPR014327">
    <property type="entry name" value="RNA_pol_sigma70_bacteroid"/>
</dbReference>
<gene>
    <name evidence="7" type="ORF">QM524_24360</name>
</gene>
<dbReference type="InterPro" id="IPR036388">
    <property type="entry name" value="WH-like_DNA-bd_sf"/>
</dbReference>
<feature type="domain" description="RNA polymerase sigma factor 70 region 4 type 2" evidence="6">
    <location>
        <begin position="126"/>
        <end position="174"/>
    </location>
</feature>
<dbReference type="InterPro" id="IPR014284">
    <property type="entry name" value="RNA_pol_sigma-70_dom"/>
</dbReference>
<dbReference type="Gene3D" id="1.10.10.10">
    <property type="entry name" value="Winged helix-like DNA-binding domain superfamily/Winged helix DNA-binding domain"/>
    <property type="match status" value="1"/>
</dbReference>
<dbReference type="Proteomes" id="UP001236507">
    <property type="component" value="Unassembled WGS sequence"/>
</dbReference>
<comment type="caution">
    <text evidence="7">The sequence shown here is derived from an EMBL/GenBank/DDBJ whole genome shotgun (WGS) entry which is preliminary data.</text>
</comment>
<evidence type="ECO:0000259" key="5">
    <source>
        <dbReference type="Pfam" id="PF04542"/>
    </source>
</evidence>
<dbReference type="InterPro" id="IPR013324">
    <property type="entry name" value="RNA_pol_sigma_r3/r4-like"/>
</dbReference>
<evidence type="ECO:0000256" key="4">
    <source>
        <dbReference type="ARBA" id="ARBA00023163"/>
    </source>
</evidence>
<keyword evidence="4" id="KW-0804">Transcription</keyword>
<dbReference type="Gene3D" id="1.10.1740.10">
    <property type="match status" value="1"/>
</dbReference>
<dbReference type="Pfam" id="PF04542">
    <property type="entry name" value="Sigma70_r2"/>
    <property type="match status" value="1"/>
</dbReference>
<dbReference type="NCBIfam" id="TIGR02985">
    <property type="entry name" value="Sig70_bacteroi1"/>
    <property type="match status" value="1"/>
</dbReference>
<dbReference type="NCBIfam" id="TIGR02937">
    <property type="entry name" value="sigma70-ECF"/>
    <property type="match status" value="1"/>
</dbReference>
<evidence type="ECO:0000256" key="1">
    <source>
        <dbReference type="ARBA" id="ARBA00010641"/>
    </source>
</evidence>
<feature type="domain" description="RNA polymerase sigma-70 region 2" evidence="5">
    <location>
        <begin position="27"/>
        <end position="92"/>
    </location>
</feature>
<dbReference type="InterPro" id="IPR007627">
    <property type="entry name" value="RNA_pol_sigma70_r2"/>
</dbReference>
<dbReference type="InterPro" id="IPR013249">
    <property type="entry name" value="RNA_pol_sigma70_r4_t2"/>
</dbReference>
<dbReference type="SUPFAM" id="SSF88946">
    <property type="entry name" value="Sigma2 domain of RNA polymerase sigma factors"/>
    <property type="match status" value="1"/>
</dbReference>
<proteinExistence type="inferred from homology"/>
<keyword evidence="8" id="KW-1185">Reference proteome</keyword>
<dbReference type="EMBL" id="JASHIF010000028">
    <property type="protein sequence ID" value="MDI9862379.1"/>
    <property type="molecule type" value="Genomic_DNA"/>
</dbReference>
<dbReference type="InterPro" id="IPR039425">
    <property type="entry name" value="RNA_pol_sigma-70-like"/>
</dbReference>
<evidence type="ECO:0000259" key="6">
    <source>
        <dbReference type="Pfam" id="PF08281"/>
    </source>
</evidence>
<evidence type="ECO:0000313" key="7">
    <source>
        <dbReference type="EMBL" id="MDI9862379.1"/>
    </source>
</evidence>
<dbReference type="CDD" id="cd06171">
    <property type="entry name" value="Sigma70_r4"/>
    <property type="match status" value="1"/>
</dbReference>
<evidence type="ECO:0000313" key="8">
    <source>
        <dbReference type="Proteomes" id="UP001236507"/>
    </source>
</evidence>
<comment type="similarity">
    <text evidence="1">Belongs to the sigma-70 factor family. ECF subfamily.</text>
</comment>
<reference evidence="7 8" key="1">
    <citation type="submission" date="2023-05" db="EMBL/GenBank/DDBJ databases">
        <title>Novel species of genus Flectobacillus isolated from stream in China.</title>
        <authorList>
            <person name="Lu H."/>
        </authorList>
    </citation>
    <scope>NUCLEOTIDE SEQUENCE [LARGE SCALE GENOMIC DNA]</scope>
    <source>
        <strain evidence="7 8">KCTC 42575</strain>
    </source>
</reference>
<sequence length="194" mass="22694">MTKAKFQNDIAIIQAWQAGDTGAFEVLYQKYWRKLYVFARRTTPSAEDAQDLIQDVFAQLLTQKEQIDANVFSESYLFAMVRNKLLDKIRKQYVREDYVKIIRQTSTDADFSTQQTILTNDLDNHLHQAVNILPEKCKEVFQLSRFEQLTIDQIAQKLQISPQTVKNQLSKALQVVRFRLREFATLGLFLSTFF</sequence>
<dbReference type="PANTHER" id="PTHR43133:SF46">
    <property type="entry name" value="RNA POLYMERASE SIGMA-70 FACTOR ECF SUBFAMILY"/>
    <property type="match status" value="1"/>
</dbReference>
<dbReference type="RefSeq" id="WP_283346645.1">
    <property type="nucleotide sequence ID" value="NZ_JASHIF010000028.1"/>
</dbReference>
<evidence type="ECO:0000256" key="3">
    <source>
        <dbReference type="ARBA" id="ARBA00023082"/>
    </source>
</evidence>
<dbReference type="PANTHER" id="PTHR43133">
    <property type="entry name" value="RNA POLYMERASE ECF-TYPE SIGMA FACTO"/>
    <property type="match status" value="1"/>
</dbReference>
<organism evidence="7 8">
    <name type="scientific">Flectobacillus roseus</name>
    <dbReference type="NCBI Taxonomy" id="502259"/>
    <lineage>
        <taxon>Bacteria</taxon>
        <taxon>Pseudomonadati</taxon>
        <taxon>Bacteroidota</taxon>
        <taxon>Cytophagia</taxon>
        <taxon>Cytophagales</taxon>
        <taxon>Flectobacillaceae</taxon>
        <taxon>Flectobacillus</taxon>
    </lineage>
</organism>
<keyword evidence="2" id="KW-0805">Transcription regulation</keyword>
<accession>A0ABT6YFL6</accession>
<name>A0ABT6YFL6_9BACT</name>
<evidence type="ECO:0000256" key="2">
    <source>
        <dbReference type="ARBA" id="ARBA00023015"/>
    </source>
</evidence>
<keyword evidence="3" id="KW-0731">Sigma factor</keyword>
<dbReference type="InterPro" id="IPR013325">
    <property type="entry name" value="RNA_pol_sigma_r2"/>
</dbReference>